<feature type="region of interest" description="Disordered" evidence="1">
    <location>
        <begin position="36"/>
        <end position="85"/>
    </location>
</feature>
<keyword evidence="3" id="KW-1185">Reference proteome</keyword>
<dbReference type="EMBL" id="BLXT01001596">
    <property type="protein sequence ID" value="GFN86747.1"/>
    <property type="molecule type" value="Genomic_DNA"/>
</dbReference>
<accession>A0AAV3YW27</accession>
<gene>
    <name evidence="2" type="ORF">PoB_001325300</name>
</gene>
<sequence>MVQFFMPESLSSLVLVIENSPQVVVVEPHLNSHSRQLASGFEGGSGKGGGGGGVVEGEGFSPRGGHEIVRSNNIFGPSKKQTRDAVRGVAWYRKNYDEDALEEEDEEAGQRFYLAPISRNLFP</sequence>
<comment type="caution">
    <text evidence="2">The sequence shown here is derived from an EMBL/GenBank/DDBJ whole genome shotgun (WGS) entry which is preliminary data.</text>
</comment>
<name>A0AAV3YW27_9GAST</name>
<protein>
    <submittedName>
        <fullName evidence="2">Uncharacterized protein</fullName>
    </submittedName>
</protein>
<feature type="compositionally biased region" description="Gly residues" evidence="1">
    <location>
        <begin position="41"/>
        <end position="56"/>
    </location>
</feature>
<evidence type="ECO:0000313" key="3">
    <source>
        <dbReference type="Proteomes" id="UP000735302"/>
    </source>
</evidence>
<dbReference type="Proteomes" id="UP000735302">
    <property type="component" value="Unassembled WGS sequence"/>
</dbReference>
<reference evidence="2 3" key="1">
    <citation type="journal article" date="2021" name="Elife">
        <title>Chloroplast acquisition without the gene transfer in kleptoplastic sea slugs, Plakobranchus ocellatus.</title>
        <authorList>
            <person name="Maeda T."/>
            <person name="Takahashi S."/>
            <person name="Yoshida T."/>
            <person name="Shimamura S."/>
            <person name="Takaki Y."/>
            <person name="Nagai Y."/>
            <person name="Toyoda A."/>
            <person name="Suzuki Y."/>
            <person name="Arimoto A."/>
            <person name="Ishii H."/>
            <person name="Satoh N."/>
            <person name="Nishiyama T."/>
            <person name="Hasebe M."/>
            <person name="Maruyama T."/>
            <person name="Minagawa J."/>
            <person name="Obokata J."/>
            <person name="Shigenobu S."/>
        </authorList>
    </citation>
    <scope>NUCLEOTIDE SEQUENCE [LARGE SCALE GENOMIC DNA]</scope>
</reference>
<organism evidence="2 3">
    <name type="scientific">Plakobranchus ocellatus</name>
    <dbReference type="NCBI Taxonomy" id="259542"/>
    <lineage>
        <taxon>Eukaryota</taxon>
        <taxon>Metazoa</taxon>
        <taxon>Spiralia</taxon>
        <taxon>Lophotrochozoa</taxon>
        <taxon>Mollusca</taxon>
        <taxon>Gastropoda</taxon>
        <taxon>Heterobranchia</taxon>
        <taxon>Euthyneura</taxon>
        <taxon>Panpulmonata</taxon>
        <taxon>Sacoglossa</taxon>
        <taxon>Placobranchoidea</taxon>
        <taxon>Plakobranchidae</taxon>
        <taxon>Plakobranchus</taxon>
    </lineage>
</organism>
<proteinExistence type="predicted"/>
<evidence type="ECO:0000313" key="2">
    <source>
        <dbReference type="EMBL" id="GFN86747.1"/>
    </source>
</evidence>
<evidence type="ECO:0000256" key="1">
    <source>
        <dbReference type="SAM" id="MobiDB-lite"/>
    </source>
</evidence>
<dbReference type="AlphaFoldDB" id="A0AAV3YW27"/>